<reference evidence="1" key="1">
    <citation type="submission" date="2020-05" db="EMBL/GenBank/DDBJ databases">
        <title>Chitinophaga laudate sp. nov., isolated from a tropical peat swamp.</title>
        <authorList>
            <person name="Goh C.B.S."/>
            <person name="Lee M.S."/>
            <person name="Parimannan S."/>
            <person name="Pasbakhsh P."/>
            <person name="Yule C.M."/>
            <person name="Rajandas H."/>
            <person name="Loke S."/>
            <person name="Croft L."/>
            <person name="Tan J.B.L."/>
        </authorList>
    </citation>
    <scope>NUCLEOTIDE SEQUENCE</scope>
    <source>
        <strain evidence="1">Mgbs1</strain>
    </source>
</reference>
<evidence type="ECO:0000313" key="2">
    <source>
        <dbReference type="Proteomes" id="UP000281028"/>
    </source>
</evidence>
<dbReference type="InterPro" id="IPR001387">
    <property type="entry name" value="Cro/C1-type_HTH"/>
</dbReference>
<sequence length="69" mass="7981">MNSLSELIKLKRKQYGMTQYDLALKSGLGLRLIREIEQGKTTMRMDKVNQLLALFGMELIPASKTYHHE</sequence>
<dbReference type="Proteomes" id="UP000281028">
    <property type="component" value="Unassembled WGS sequence"/>
</dbReference>
<dbReference type="InterPro" id="IPR017507">
    <property type="entry name" value="Tscrpt_reg_HipB-like"/>
</dbReference>
<dbReference type="SUPFAM" id="SSF47413">
    <property type="entry name" value="lambda repressor-like DNA-binding domains"/>
    <property type="match status" value="1"/>
</dbReference>
<keyword evidence="2" id="KW-1185">Reference proteome</keyword>
<dbReference type="EMBL" id="RIAR02000001">
    <property type="protein sequence ID" value="NSL89806.1"/>
    <property type="molecule type" value="Genomic_DNA"/>
</dbReference>
<dbReference type="PROSITE" id="PS50943">
    <property type="entry name" value="HTH_CROC1"/>
    <property type="match status" value="1"/>
</dbReference>
<dbReference type="SMART" id="SM00530">
    <property type="entry name" value="HTH_XRE"/>
    <property type="match status" value="1"/>
</dbReference>
<dbReference type="InterPro" id="IPR010982">
    <property type="entry name" value="Lambda_DNA-bd_dom_sf"/>
</dbReference>
<proteinExistence type="predicted"/>
<gene>
    <name evidence="1" type="ORF">ECE50_023385</name>
</gene>
<dbReference type="RefSeq" id="WP_127044009.1">
    <property type="nucleotide sequence ID" value="NZ_JAABOK010000007.1"/>
</dbReference>
<name>A0A3S1BFX5_9BACT</name>
<evidence type="ECO:0000313" key="1">
    <source>
        <dbReference type="EMBL" id="NSL89806.1"/>
    </source>
</evidence>
<accession>A0A3S1BFX5</accession>
<dbReference type="GO" id="GO:0003677">
    <property type="term" value="F:DNA binding"/>
    <property type="evidence" value="ECO:0007669"/>
    <property type="project" value="InterPro"/>
</dbReference>
<organism evidence="1 2">
    <name type="scientific">Chitinophaga solisilvae</name>
    <dbReference type="NCBI Taxonomy" id="1233460"/>
    <lineage>
        <taxon>Bacteria</taxon>
        <taxon>Pseudomonadati</taxon>
        <taxon>Bacteroidota</taxon>
        <taxon>Chitinophagia</taxon>
        <taxon>Chitinophagales</taxon>
        <taxon>Chitinophagaceae</taxon>
        <taxon>Chitinophaga</taxon>
    </lineage>
</organism>
<dbReference type="OrthoDB" id="1122334at2"/>
<dbReference type="CDD" id="cd00093">
    <property type="entry name" value="HTH_XRE"/>
    <property type="match status" value="1"/>
</dbReference>
<protein>
    <submittedName>
        <fullName evidence="1">Helix-turn-helix transcriptional regulator</fullName>
    </submittedName>
</protein>
<dbReference type="Gene3D" id="1.10.260.40">
    <property type="entry name" value="lambda repressor-like DNA-binding domains"/>
    <property type="match status" value="1"/>
</dbReference>
<comment type="caution">
    <text evidence="1">The sequence shown here is derived from an EMBL/GenBank/DDBJ whole genome shotgun (WGS) entry which is preliminary data.</text>
</comment>
<dbReference type="Pfam" id="PF01381">
    <property type="entry name" value="HTH_3"/>
    <property type="match status" value="1"/>
</dbReference>
<dbReference type="AlphaFoldDB" id="A0A3S1BFX5"/>
<dbReference type="NCBIfam" id="TIGR03070">
    <property type="entry name" value="couple_hipB"/>
    <property type="match status" value="1"/>
</dbReference>